<dbReference type="RefSeq" id="WP_189490649.1">
    <property type="nucleotide sequence ID" value="NZ_BMZG01000002.1"/>
</dbReference>
<evidence type="ECO:0000313" key="1">
    <source>
        <dbReference type="EMBL" id="GHA65930.1"/>
    </source>
</evidence>
<reference evidence="1" key="1">
    <citation type="journal article" date="2014" name="Int. J. Syst. Evol. Microbiol.">
        <title>Complete genome sequence of Corynebacterium casei LMG S-19264T (=DSM 44701T), isolated from a smear-ripened cheese.</title>
        <authorList>
            <consortium name="US DOE Joint Genome Institute (JGI-PGF)"/>
            <person name="Walter F."/>
            <person name="Albersmeier A."/>
            <person name="Kalinowski J."/>
            <person name="Ruckert C."/>
        </authorList>
    </citation>
    <scope>NUCLEOTIDE SEQUENCE</scope>
    <source>
        <strain evidence="1">KCTC 32501</strain>
    </source>
</reference>
<dbReference type="Proteomes" id="UP000614287">
    <property type="component" value="Unassembled WGS sequence"/>
</dbReference>
<evidence type="ECO:0000313" key="2">
    <source>
        <dbReference type="Proteomes" id="UP000614287"/>
    </source>
</evidence>
<dbReference type="EMBL" id="BMZG01000002">
    <property type="protein sequence ID" value="GHA65930.1"/>
    <property type="molecule type" value="Genomic_DNA"/>
</dbReference>
<reference evidence="1" key="2">
    <citation type="submission" date="2020-09" db="EMBL/GenBank/DDBJ databases">
        <authorList>
            <person name="Sun Q."/>
            <person name="Kim S."/>
        </authorList>
    </citation>
    <scope>NUCLEOTIDE SEQUENCE</scope>
    <source>
        <strain evidence="1">KCTC 32501</strain>
    </source>
</reference>
<protein>
    <submittedName>
        <fullName evidence="1">Uncharacterized protein</fullName>
    </submittedName>
</protein>
<keyword evidence="2" id="KW-1185">Reference proteome</keyword>
<name>A0A8J3CFR2_9BURK</name>
<proteinExistence type="predicted"/>
<organism evidence="1 2">
    <name type="scientific">Formosimonas limnophila</name>
    <dbReference type="NCBI Taxonomy" id="1384487"/>
    <lineage>
        <taxon>Bacteria</taxon>
        <taxon>Pseudomonadati</taxon>
        <taxon>Pseudomonadota</taxon>
        <taxon>Betaproteobacteria</taxon>
        <taxon>Burkholderiales</taxon>
        <taxon>Burkholderiaceae</taxon>
        <taxon>Formosimonas</taxon>
    </lineage>
</organism>
<dbReference type="AlphaFoldDB" id="A0A8J3CFR2"/>
<comment type="caution">
    <text evidence="1">The sequence shown here is derived from an EMBL/GenBank/DDBJ whole genome shotgun (WGS) entry which is preliminary data.</text>
</comment>
<sequence>MNARKAKALRRLAHYKGERPPLEVKYGVTLRPSRKTDAYGNPVSEPVNVPLEARYPKGHPRAYYQYLKKILPKGTPFAAFFAFG</sequence>
<accession>A0A8J3CFR2</accession>
<gene>
    <name evidence="1" type="ORF">GCM10009007_02950</name>
</gene>